<dbReference type="GeneID" id="78461290"/>
<dbReference type="RefSeq" id="WP_028069933.1">
    <property type="nucleotide sequence ID" value="NZ_LR590484.1"/>
</dbReference>
<accession>A0A4U9UJC1</accession>
<evidence type="ECO:0000313" key="2">
    <source>
        <dbReference type="Proteomes" id="UP000308196"/>
    </source>
</evidence>
<dbReference type="AlphaFoldDB" id="A0A4U9UJC1"/>
<dbReference type="Proteomes" id="UP000308196">
    <property type="component" value="Chromosome"/>
</dbReference>
<dbReference type="STRING" id="1123265.GCA_000686625_03130"/>
<evidence type="ECO:0000313" key="1">
    <source>
        <dbReference type="EMBL" id="VTR29674.1"/>
    </source>
</evidence>
<sequence length="215" mass="24402">MKIELKSIYHSVQLSEETEAFTANLYINGVHAGYAKNEGHGGNTDYYAKDEKGRELIRQAEEYCKSLPPIEYPADKYMEAFSVNMDLEHYIDDQLYKYIEKKETAKFNAKLNKTMLKGIVYGIPDQSYGAITFNLPLVNVLAHPKGPQTVLQTIKDKILPKLKDGNKLLNTNIPESIIKAAGLKEEQYVKPTIQNIRYGTIPDVDDNKNNRGISR</sequence>
<name>A0A4U9UJC1_9SPHI</name>
<dbReference type="KEGG" id="stha:NCTC11429_00478"/>
<reference evidence="1 2" key="1">
    <citation type="submission" date="2019-05" db="EMBL/GenBank/DDBJ databases">
        <authorList>
            <consortium name="Pathogen Informatics"/>
        </authorList>
    </citation>
    <scope>NUCLEOTIDE SEQUENCE [LARGE SCALE GENOMIC DNA]</scope>
    <source>
        <strain evidence="1 2">NCTC11429</strain>
    </source>
</reference>
<proteinExistence type="predicted"/>
<protein>
    <submittedName>
        <fullName evidence="1">Uncharacterized protein</fullName>
    </submittedName>
</protein>
<gene>
    <name evidence="1" type="ORF">NCTC11429_00478</name>
</gene>
<organism evidence="1 2">
    <name type="scientific">Sphingobacterium thalpophilum</name>
    <dbReference type="NCBI Taxonomy" id="259"/>
    <lineage>
        <taxon>Bacteria</taxon>
        <taxon>Pseudomonadati</taxon>
        <taxon>Bacteroidota</taxon>
        <taxon>Sphingobacteriia</taxon>
        <taxon>Sphingobacteriales</taxon>
        <taxon>Sphingobacteriaceae</taxon>
        <taxon>Sphingobacterium</taxon>
    </lineage>
</organism>
<dbReference type="EMBL" id="LR590484">
    <property type="protein sequence ID" value="VTR29674.1"/>
    <property type="molecule type" value="Genomic_DNA"/>
</dbReference>